<reference evidence="1" key="1">
    <citation type="submission" date="2021-02" db="EMBL/GenBank/DDBJ databases">
        <title>Draft genome sequence of Microbispora sp. RL4-1S isolated from rice leaves in Thailand.</title>
        <authorList>
            <person name="Muangham S."/>
            <person name="Duangmal K."/>
        </authorList>
    </citation>
    <scope>NUCLEOTIDE SEQUENCE</scope>
    <source>
        <strain evidence="1">RL4-1S</strain>
    </source>
</reference>
<dbReference type="SFLD" id="SFLDG01129">
    <property type="entry name" value="C1.5:_HAD__Beta-PGM__Phosphata"/>
    <property type="match status" value="1"/>
</dbReference>
<dbReference type="GO" id="GO:0016787">
    <property type="term" value="F:hydrolase activity"/>
    <property type="evidence" value="ECO:0007669"/>
    <property type="project" value="UniProtKB-KW"/>
</dbReference>
<dbReference type="NCBIfam" id="TIGR01549">
    <property type="entry name" value="HAD-SF-IA-v1"/>
    <property type="match status" value="1"/>
</dbReference>
<dbReference type="NCBIfam" id="TIGR01509">
    <property type="entry name" value="HAD-SF-IA-v3"/>
    <property type="match status" value="1"/>
</dbReference>
<keyword evidence="1" id="KW-0378">Hydrolase</keyword>
<evidence type="ECO:0000313" key="1">
    <source>
        <dbReference type="EMBL" id="MBP2707796.1"/>
    </source>
</evidence>
<name>A0A940WV70_9ACTN</name>
<dbReference type="PANTHER" id="PTHR43611:SF3">
    <property type="entry name" value="FLAVIN MONONUCLEOTIDE HYDROLASE 1, CHLOROPLATIC"/>
    <property type="match status" value="1"/>
</dbReference>
<dbReference type="EMBL" id="JAFCNB010000023">
    <property type="protein sequence ID" value="MBP2707796.1"/>
    <property type="molecule type" value="Genomic_DNA"/>
</dbReference>
<sequence>MPEPTAVVLDAMGVLYESADDVGELLVPYLREHGCALDTADIEEAYRRASLGELTSAGFWEATGVAGSADDEEYCARHTLTPGVHELLKAADTAGVRVACLSNDVSRWSELLRRRFGLTESIRDWVISADIGVRKPQPAIYHEMLRRLGIAADGVWFVDDRAANVAAAREIGFTAIHYGRDVTSFDQLTAALAR</sequence>
<dbReference type="RefSeq" id="WP_210159060.1">
    <property type="nucleotide sequence ID" value="NZ_JAFCNB010000023.1"/>
</dbReference>
<dbReference type="InterPro" id="IPR023214">
    <property type="entry name" value="HAD_sf"/>
</dbReference>
<evidence type="ECO:0000313" key="2">
    <source>
        <dbReference type="Proteomes" id="UP000674234"/>
    </source>
</evidence>
<dbReference type="InterPro" id="IPR036412">
    <property type="entry name" value="HAD-like_sf"/>
</dbReference>
<gene>
    <name evidence="1" type="ORF">JOL79_28850</name>
</gene>
<proteinExistence type="predicted"/>
<dbReference type="Pfam" id="PF00702">
    <property type="entry name" value="Hydrolase"/>
    <property type="match status" value="1"/>
</dbReference>
<dbReference type="SUPFAM" id="SSF56784">
    <property type="entry name" value="HAD-like"/>
    <property type="match status" value="1"/>
</dbReference>
<dbReference type="AlphaFoldDB" id="A0A940WV70"/>
<accession>A0A940WV70</accession>
<protein>
    <submittedName>
        <fullName evidence="1">HAD-IA family hydrolase</fullName>
    </submittedName>
</protein>
<dbReference type="SFLD" id="SFLDS00003">
    <property type="entry name" value="Haloacid_Dehalogenase"/>
    <property type="match status" value="1"/>
</dbReference>
<dbReference type="Proteomes" id="UP000674234">
    <property type="component" value="Unassembled WGS sequence"/>
</dbReference>
<dbReference type="PRINTS" id="PR00413">
    <property type="entry name" value="HADHALOGNASE"/>
</dbReference>
<keyword evidence="2" id="KW-1185">Reference proteome</keyword>
<dbReference type="PANTHER" id="PTHR43611">
    <property type="entry name" value="ALPHA-D-GLUCOSE 1-PHOSPHATE PHOSPHATASE"/>
    <property type="match status" value="1"/>
</dbReference>
<dbReference type="InterPro" id="IPR006439">
    <property type="entry name" value="HAD-SF_hydro_IA"/>
</dbReference>
<organism evidence="1 2">
    <name type="scientific">Microbispora oryzae</name>
    <dbReference type="NCBI Taxonomy" id="2806554"/>
    <lineage>
        <taxon>Bacteria</taxon>
        <taxon>Bacillati</taxon>
        <taxon>Actinomycetota</taxon>
        <taxon>Actinomycetes</taxon>
        <taxon>Streptosporangiales</taxon>
        <taxon>Streptosporangiaceae</taxon>
        <taxon>Microbispora</taxon>
    </lineage>
</organism>
<comment type="caution">
    <text evidence="1">The sequence shown here is derived from an EMBL/GenBank/DDBJ whole genome shotgun (WGS) entry which is preliminary data.</text>
</comment>
<dbReference type="Gene3D" id="3.40.50.1000">
    <property type="entry name" value="HAD superfamily/HAD-like"/>
    <property type="match status" value="1"/>
</dbReference>